<keyword evidence="9" id="KW-1185">Reference proteome</keyword>
<dbReference type="UniPathway" id="UPA00143"/>
<keyword evidence="4" id="KW-0833">Ubl conjugation pathway</keyword>
<evidence type="ECO:0000256" key="2">
    <source>
        <dbReference type="ARBA" id="ARBA00022723"/>
    </source>
</evidence>
<evidence type="ECO:0000313" key="9">
    <source>
        <dbReference type="Proteomes" id="UP000297229"/>
    </source>
</evidence>
<evidence type="ECO:0000256" key="5">
    <source>
        <dbReference type="ARBA" id="ARBA00022833"/>
    </source>
</evidence>
<dbReference type="EMBL" id="PQXM01000428">
    <property type="protein sequence ID" value="TGO72659.1"/>
    <property type="molecule type" value="Genomic_DNA"/>
</dbReference>
<protein>
    <recommendedName>
        <fullName evidence="7">RING-type domain-containing protein</fullName>
    </recommendedName>
</protein>
<sequence length="200" mass="22259">MNPLDAAQEEGTAPIVFIVEREEGNAAVHLDQYYLLGDDLRIQVSSTGVLPDIIPLSSLPADVANRMRQEAQEIENENIPALEDPEQRSLELTNMPTSSEKKDAIRALLKPVKRDTDDPSPCFCNEPYADATAKIDDNSHEPVKMPDCPHVFGKCCIVQWLGENDPSTCPMCRKVVHLPGDRPATRNVIDDVYSIIDFIF</sequence>
<dbReference type="InterPro" id="IPR024766">
    <property type="entry name" value="Znf_RING_H2"/>
</dbReference>
<dbReference type="GO" id="GO:0051603">
    <property type="term" value="P:proteolysis involved in protein catabolic process"/>
    <property type="evidence" value="ECO:0007669"/>
    <property type="project" value="UniProtKB-ARBA"/>
</dbReference>
<keyword evidence="2" id="KW-0479">Metal-binding</keyword>
<evidence type="ECO:0000259" key="7">
    <source>
        <dbReference type="PROSITE" id="PS50089"/>
    </source>
</evidence>
<organism evidence="8 9">
    <name type="scientific">Botrytis elliptica</name>
    <dbReference type="NCBI Taxonomy" id="278938"/>
    <lineage>
        <taxon>Eukaryota</taxon>
        <taxon>Fungi</taxon>
        <taxon>Dikarya</taxon>
        <taxon>Ascomycota</taxon>
        <taxon>Pezizomycotina</taxon>
        <taxon>Leotiomycetes</taxon>
        <taxon>Helotiales</taxon>
        <taxon>Sclerotiniaceae</taxon>
        <taxon>Botrytis</taxon>
    </lineage>
</organism>
<keyword evidence="5" id="KW-0862">Zinc</keyword>
<dbReference type="GO" id="GO:0016567">
    <property type="term" value="P:protein ubiquitination"/>
    <property type="evidence" value="ECO:0007669"/>
    <property type="project" value="UniProtKB-UniPathway"/>
</dbReference>
<dbReference type="AlphaFoldDB" id="A0A4Z1JG28"/>
<evidence type="ECO:0000256" key="1">
    <source>
        <dbReference type="ARBA" id="ARBA00004906"/>
    </source>
</evidence>
<dbReference type="InterPro" id="IPR001841">
    <property type="entry name" value="Znf_RING"/>
</dbReference>
<comment type="caution">
    <text evidence="8">The sequence shown here is derived from an EMBL/GenBank/DDBJ whole genome shotgun (WGS) entry which is preliminary data.</text>
</comment>
<evidence type="ECO:0000256" key="3">
    <source>
        <dbReference type="ARBA" id="ARBA00022771"/>
    </source>
</evidence>
<evidence type="ECO:0000256" key="4">
    <source>
        <dbReference type="ARBA" id="ARBA00022786"/>
    </source>
</evidence>
<evidence type="ECO:0000256" key="6">
    <source>
        <dbReference type="PROSITE-ProRule" id="PRU00175"/>
    </source>
</evidence>
<proteinExistence type="predicted"/>
<comment type="pathway">
    <text evidence="1">Protein modification; protein ubiquitination.</text>
</comment>
<gene>
    <name evidence="8" type="ORF">BELL_0430g00030</name>
</gene>
<dbReference type="Gene3D" id="3.30.40.10">
    <property type="entry name" value="Zinc/RING finger domain, C3HC4 (zinc finger)"/>
    <property type="match status" value="1"/>
</dbReference>
<feature type="domain" description="RING-type" evidence="7">
    <location>
        <begin position="124"/>
        <end position="173"/>
    </location>
</feature>
<dbReference type="Proteomes" id="UP000297229">
    <property type="component" value="Unassembled WGS sequence"/>
</dbReference>
<dbReference type="GO" id="GO:0008270">
    <property type="term" value="F:zinc ion binding"/>
    <property type="evidence" value="ECO:0007669"/>
    <property type="project" value="UniProtKB-KW"/>
</dbReference>
<dbReference type="SUPFAM" id="SSF57850">
    <property type="entry name" value="RING/U-box"/>
    <property type="match status" value="1"/>
</dbReference>
<evidence type="ECO:0000313" key="8">
    <source>
        <dbReference type="EMBL" id="TGO72659.1"/>
    </source>
</evidence>
<name>A0A4Z1JG28_9HELO</name>
<dbReference type="InterPro" id="IPR013083">
    <property type="entry name" value="Znf_RING/FYVE/PHD"/>
</dbReference>
<reference evidence="8 9" key="1">
    <citation type="submission" date="2017-12" db="EMBL/GenBank/DDBJ databases">
        <title>Comparative genomics of Botrytis spp.</title>
        <authorList>
            <person name="Valero-Jimenez C.A."/>
            <person name="Tapia P."/>
            <person name="Veloso J."/>
            <person name="Silva-Moreno E."/>
            <person name="Staats M."/>
            <person name="Valdes J.H."/>
            <person name="Van Kan J.A.L."/>
        </authorList>
    </citation>
    <scope>NUCLEOTIDE SEQUENCE [LARGE SCALE GENOMIC DNA]</scope>
    <source>
        <strain evidence="8 9">Be9601</strain>
    </source>
</reference>
<accession>A0A4Z1JG28</accession>
<keyword evidence="3 6" id="KW-0863">Zinc-finger</keyword>
<dbReference type="Pfam" id="PF12678">
    <property type="entry name" value="zf-rbx1"/>
    <property type="match status" value="1"/>
</dbReference>
<dbReference type="PROSITE" id="PS50089">
    <property type="entry name" value="ZF_RING_2"/>
    <property type="match status" value="1"/>
</dbReference>